<sequence>MRTYKGSVHAVNTRKLVVKLRDTTETARLTVSENGLHFRRREQNNFIDIQKMYLFTFYSYLSLIALVTLKECRTVTGGQNDNVVAANNFTPSLSSLNEDFNETIFAPDMYISTVPASVQEELKAELGKYPFQQWKYKSTWNRMSDLKLDGDLMSKAIQPGNPTRLKNVLIRALKGQQINILIIGGSNSAGGKLGVDEKSLDGLYFKVFTNWWNNTFGKATKAFTKEYEVTIGGTGSYFFAFCYRTFIPKDVKIDIVLIEASINYNMRGKVEAYEQLTRLVLEYPSAPAVLDINLVSGLGSRPGNQKGYQSIMHQPGKFWARRAGASL</sequence>
<name>A0A9X0D548_9CNID</name>
<dbReference type="PANTHER" id="PTHR34407">
    <property type="entry name" value="EXPRESSED PROTEIN"/>
    <property type="match status" value="1"/>
</dbReference>
<accession>A0A9X0D548</accession>
<dbReference type="Proteomes" id="UP001163046">
    <property type="component" value="Unassembled WGS sequence"/>
</dbReference>
<dbReference type="EMBL" id="MU825882">
    <property type="protein sequence ID" value="KAJ7385184.1"/>
    <property type="molecule type" value="Genomic_DNA"/>
</dbReference>
<proteinExistence type="predicted"/>
<dbReference type="AlphaFoldDB" id="A0A9X0D548"/>
<gene>
    <name evidence="1" type="ORF">OS493_017561</name>
</gene>
<organism evidence="1 2">
    <name type="scientific">Desmophyllum pertusum</name>
    <dbReference type="NCBI Taxonomy" id="174260"/>
    <lineage>
        <taxon>Eukaryota</taxon>
        <taxon>Metazoa</taxon>
        <taxon>Cnidaria</taxon>
        <taxon>Anthozoa</taxon>
        <taxon>Hexacorallia</taxon>
        <taxon>Scleractinia</taxon>
        <taxon>Caryophylliina</taxon>
        <taxon>Caryophylliidae</taxon>
        <taxon>Desmophyllum</taxon>
    </lineage>
</organism>
<evidence type="ECO:0008006" key="3">
    <source>
        <dbReference type="Google" id="ProtNLM"/>
    </source>
</evidence>
<comment type="caution">
    <text evidence="1">The sequence shown here is derived from an EMBL/GenBank/DDBJ whole genome shotgun (WGS) entry which is preliminary data.</text>
</comment>
<protein>
    <recommendedName>
        <fullName evidence="3">SGNH/GDSL hydrolase family protein</fullName>
    </recommendedName>
</protein>
<evidence type="ECO:0000313" key="1">
    <source>
        <dbReference type="EMBL" id="KAJ7385184.1"/>
    </source>
</evidence>
<evidence type="ECO:0000313" key="2">
    <source>
        <dbReference type="Proteomes" id="UP001163046"/>
    </source>
</evidence>
<dbReference type="OrthoDB" id="5951887at2759"/>
<keyword evidence="2" id="KW-1185">Reference proteome</keyword>
<reference evidence="1" key="1">
    <citation type="submission" date="2023-01" db="EMBL/GenBank/DDBJ databases">
        <title>Genome assembly of the deep-sea coral Lophelia pertusa.</title>
        <authorList>
            <person name="Herrera S."/>
            <person name="Cordes E."/>
        </authorList>
    </citation>
    <scope>NUCLEOTIDE SEQUENCE</scope>
    <source>
        <strain evidence="1">USNM1676648</strain>
        <tissue evidence="1">Polyp</tissue>
    </source>
</reference>
<dbReference type="PANTHER" id="PTHR34407:SF1">
    <property type="entry name" value="SGNH HYDROLASE-TYPE ESTERASE DOMAIN-CONTAINING PROTEIN"/>
    <property type="match status" value="1"/>
</dbReference>